<sequence length="108" mass="11726">MKALFAGVADFCGDDDLQEGPAVTQGSPYAAFRGRQVKCVPVGATGRQGVPERLRRSGAEGGLGGSTTLKKPMRPNRHGRSAMQLYKQRRLGNLDLLLYARRVFGQVH</sequence>
<feature type="compositionally biased region" description="Basic residues" evidence="1">
    <location>
        <begin position="71"/>
        <end position="80"/>
    </location>
</feature>
<dbReference type="EMBL" id="BSFF01000002">
    <property type="protein sequence ID" value="GLK56136.1"/>
    <property type="molecule type" value="Genomic_DNA"/>
</dbReference>
<evidence type="ECO:0000256" key="1">
    <source>
        <dbReference type="SAM" id="MobiDB-lite"/>
    </source>
</evidence>
<comment type="caution">
    <text evidence="2">The sequence shown here is derived from an EMBL/GenBank/DDBJ whole genome shotgun (WGS) entry which is preliminary data.</text>
</comment>
<protein>
    <submittedName>
        <fullName evidence="2">Uncharacterized protein</fullName>
    </submittedName>
</protein>
<dbReference type="AlphaFoldDB" id="A0A9W6IW04"/>
<reference evidence="2" key="1">
    <citation type="journal article" date="2014" name="Int. J. Syst. Evol. Microbiol.">
        <title>Complete genome sequence of Corynebacterium casei LMG S-19264T (=DSM 44701T), isolated from a smear-ripened cheese.</title>
        <authorList>
            <consortium name="US DOE Joint Genome Institute (JGI-PGF)"/>
            <person name="Walter F."/>
            <person name="Albersmeier A."/>
            <person name="Kalinowski J."/>
            <person name="Ruckert C."/>
        </authorList>
    </citation>
    <scope>NUCLEOTIDE SEQUENCE</scope>
    <source>
        <strain evidence="2">VKM B-1606</strain>
    </source>
</reference>
<feature type="region of interest" description="Disordered" evidence="1">
    <location>
        <begin position="54"/>
        <end position="82"/>
    </location>
</feature>
<dbReference type="Proteomes" id="UP001143400">
    <property type="component" value="Unassembled WGS sequence"/>
</dbReference>
<proteinExistence type="predicted"/>
<accession>A0A9W6IW04</accession>
<evidence type="ECO:0000313" key="2">
    <source>
        <dbReference type="EMBL" id="GLK56136.1"/>
    </source>
</evidence>
<reference evidence="2" key="2">
    <citation type="submission" date="2023-01" db="EMBL/GenBank/DDBJ databases">
        <authorList>
            <person name="Sun Q."/>
            <person name="Evtushenko L."/>
        </authorList>
    </citation>
    <scope>NUCLEOTIDE SEQUENCE</scope>
    <source>
        <strain evidence="2">VKM B-1606</strain>
    </source>
</reference>
<organism evidence="2 3">
    <name type="scientific">Methylopila capsulata</name>
    <dbReference type="NCBI Taxonomy" id="61654"/>
    <lineage>
        <taxon>Bacteria</taxon>
        <taxon>Pseudomonadati</taxon>
        <taxon>Pseudomonadota</taxon>
        <taxon>Alphaproteobacteria</taxon>
        <taxon>Hyphomicrobiales</taxon>
        <taxon>Methylopilaceae</taxon>
        <taxon>Methylopila</taxon>
    </lineage>
</organism>
<name>A0A9W6IW04_9HYPH</name>
<evidence type="ECO:0000313" key="3">
    <source>
        <dbReference type="Proteomes" id="UP001143400"/>
    </source>
</evidence>
<gene>
    <name evidence="2" type="ORF">GCM10008170_21550</name>
</gene>